<dbReference type="InterPro" id="IPR008271">
    <property type="entry name" value="Ser/Thr_kinase_AS"/>
</dbReference>
<organism evidence="3 4">
    <name type="scientific">Stichopus japonicus</name>
    <name type="common">Sea cucumber</name>
    <dbReference type="NCBI Taxonomy" id="307972"/>
    <lineage>
        <taxon>Eukaryota</taxon>
        <taxon>Metazoa</taxon>
        <taxon>Echinodermata</taxon>
        <taxon>Eleutherozoa</taxon>
        <taxon>Echinozoa</taxon>
        <taxon>Holothuroidea</taxon>
        <taxon>Aspidochirotacea</taxon>
        <taxon>Aspidochirotida</taxon>
        <taxon>Stichopodidae</taxon>
        <taxon>Apostichopus</taxon>
    </lineage>
</organism>
<dbReference type="PANTHER" id="PTHR48011:SF4">
    <property type="entry name" value="MITOGEN-ACTIVATED PROTEIN KINASE KINASE KINASE 19"/>
    <property type="match status" value="1"/>
</dbReference>
<dbReference type="Proteomes" id="UP000230750">
    <property type="component" value="Unassembled WGS sequence"/>
</dbReference>
<dbReference type="PANTHER" id="PTHR48011">
    <property type="entry name" value="CCR4-NOT TRANSCRIPTIONAL COMPLEX SUBUNIT CAF120-RELATED"/>
    <property type="match status" value="1"/>
</dbReference>
<dbReference type="OrthoDB" id="193931at2759"/>
<dbReference type="GO" id="GO:0004672">
    <property type="term" value="F:protein kinase activity"/>
    <property type="evidence" value="ECO:0007669"/>
    <property type="project" value="InterPro"/>
</dbReference>
<proteinExistence type="predicted"/>
<feature type="chain" id="PRO_5013876574" description="Protein kinase domain-containing protein" evidence="1">
    <location>
        <begin position="30"/>
        <end position="170"/>
    </location>
</feature>
<feature type="signal peptide" evidence="1">
    <location>
        <begin position="1"/>
        <end position="29"/>
    </location>
</feature>
<reference evidence="3 4" key="1">
    <citation type="journal article" date="2017" name="PLoS Biol.">
        <title>The sea cucumber genome provides insights into morphological evolution and visceral regeneration.</title>
        <authorList>
            <person name="Zhang X."/>
            <person name="Sun L."/>
            <person name="Yuan J."/>
            <person name="Sun Y."/>
            <person name="Gao Y."/>
            <person name="Zhang L."/>
            <person name="Li S."/>
            <person name="Dai H."/>
            <person name="Hamel J.F."/>
            <person name="Liu C."/>
            <person name="Yu Y."/>
            <person name="Liu S."/>
            <person name="Lin W."/>
            <person name="Guo K."/>
            <person name="Jin S."/>
            <person name="Xu P."/>
            <person name="Storey K.B."/>
            <person name="Huan P."/>
            <person name="Zhang T."/>
            <person name="Zhou Y."/>
            <person name="Zhang J."/>
            <person name="Lin C."/>
            <person name="Li X."/>
            <person name="Xing L."/>
            <person name="Huo D."/>
            <person name="Sun M."/>
            <person name="Wang L."/>
            <person name="Mercier A."/>
            <person name="Li F."/>
            <person name="Yang H."/>
            <person name="Xiang J."/>
        </authorList>
    </citation>
    <scope>NUCLEOTIDE SEQUENCE [LARGE SCALE GENOMIC DNA]</scope>
    <source>
        <strain evidence="3">Shaxun</strain>
        <tissue evidence="3">Muscle</tissue>
    </source>
</reference>
<comment type="caution">
    <text evidence="3">The sequence shown here is derived from an EMBL/GenBank/DDBJ whole genome shotgun (WGS) entry which is preliminary data.</text>
</comment>
<evidence type="ECO:0000256" key="1">
    <source>
        <dbReference type="SAM" id="SignalP"/>
    </source>
</evidence>
<sequence length="170" mass="19176">MQKFEVQMLAKLRGLACALELFVIVPADGNTGVPSVVHDFIGEWTTFSRHGLSEPLSRKKILPSAVIDRIALSIVKALINVHSRGILYCDLKIDNIMLMPGFQDQTGPQIKLIDFEKAINMADRPKYEHFRAKRHTEALRRSYHIHPAVILGAMPYNECSEIYSLGISFI</sequence>
<dbReference type="Gene3D" id="1.10.510.10">
    <property type="entry name" value="Transferase(Phosphotransferase) domain 1"/>
    <property type="match status" value="1"/>
</dbReference>
<dbReference type="GO" id="GO:0007165">
    <property type="term" value="P:signal transduction"/>
    <property type="evidence" value="ECO:0007669"/>
    <property type="project" value="TreeGrafter"/>
</dbReference>
<accession>A0A2G8JU31</accession>
<evidence type="ECO:0000313" key="3">
    <source>
        <dbReference type="EMBL" id="PIK39243.1"/>
    </source>
</evidence>
<dbReference type="Pfam" id="PF00069">
    <property type="entry name" value="Pkinase"/>
    <property type="match status" value="1"/>
</dbReference>
<dbReference type="InterPro" id="IPR011009">
    <property type="entry name" value="Kinase-like_dom_sf"/>
</dbReference>
<keyword evidence="1" id="KW-0732">Signal</keyword>
<dbReference type="PROSITE" id="PS00108">
    <property type="entry name" value="PROTEIN_KINASE_ST"/>
    <property type="match status" value="1"/>
</dbReference>
<keyword evidence="4" id="KW-1185">Reference proteome</keyword>
<dbReference type="InterPro" id="IPR000719">
    <property type="entry name" value="Prot_kinase_dom"/>
</dbReference>
<evidence type="ECO:0000313" key="4">
    <source>
        <dbReference type="Proteomes" id="UP000230750"/>
    </source>
</evidence>
<feature type="domain" description="Protein kinase" evidence="2">
    <location>
        <begin position="1"/>
        <end position="170"/>
    </location>
</feature>
<dbReference type="EMBL" id="MRZV01001260">
    <property type="protein sequence ID" value="PIK39243.1"/>
    <property type="molecule type" value="Genomic_DNA"/>
</dbReference>
<dbReference type="AlphaFoldDB" id="A0A2G8JU31"/>
<gene>
    <name evidence="3" type="ORF">BSL78_23917</name>
</gene>
<dbReference type="PROSITE" id="PS50011">
    <property type="entry name" value="PROTEIN_KINASE_DOM"/>
    <property type="match status" value="1"/>
</dbReference>
<dbReference type="GO" id="GO:0005524">
    <property type="term" value="F:ATP binding"/>
    <property type="evidence" value="ECO:0007669"/>
    <property type="project" value="InterPro"/>
</dbReference>
<dbReference type="InterPro" id="IPR052751">
    <property type="entry name" value="Plant_MAPKKK"/>
</dbReference>
<name>A0A2G8JU31_STIJA</name>
<dbReference type="SUPFAM" id="SSF56112">
    <property type="entry name" value="Protein kinase-like (PK-like)"/>
    <property type="match status" value="1"/>
</dbReference>
<dbReference type="STRING" id="307972.A0A2G8JU31"/>
<evidence type="ECO:0000259" key="2">
    <source>
        <dbReference type="PROSITE" id="PS50011"/>
    </source>
</evidence>
<protein>
    <recommendedName>
        <fullName evidence="2">Protein kinase domain-containing protein</fullName>
    </recommendedName>
</protein>